<name>A0A9D2K0Q1_9FIRM</name>
<gene>
    <name evidence="1" type="ORF">H9723_00220</name>
</gene>
<dbReference type="EMBL" id="DXAY01000003">
    <property type="protein sequence ID" value="HIZ73657.1"/>
    <property type="molecule type" value="Genomic_DNA"/>
</dbReference>
<comment type="caution">
    <text evidence="1">The sequence shown here is derived from an EMBL/GenBank/DDBJ whole genome shotgun (WGS) entry which is preliminary data.</text>
</comment>
<reference evidence="1" key="2">
    <citation type="submission" date="2021-04" db="EMBL/GenBank/DDBJ databases">
        <authorList>
            <person name="Gilroy R."/>
        </authorList>
    </citation>
    <scope>NUCLEOTIDE SEQUENCE</scope>
    <source>
        <strain evidence="1">CHK196-3914</strain>
    </source>
</reference>
<reference evidence="1" key="1">
    <citation type="journal article" date="2021" name="PeerJ">
        <title>Extensive microbial diversity within the chicken gut microbiome revealed by metagenomics and culture.</title>
        <authorList>
            <person name="Gilroy R."/>
            <person name="Ravi A."/>
            <person name="Getino M."/>
            <person name="Pursley I."/>
            <person name="Horton D.L."/>
            <person name="Alikhan N.F."/>
            <person name="Baker D."/>
            <person name="Gharbi K."/>
            <person name="Hall N."/>
            <person name="Watson M."/>
            <person name="Adriaenssens E.M."/>
            <person name="Foster-Nyarko E."/>
            <person name="Jarju S."/>
            <person name="Secka A."/>
            <person name="Antonio M."/>
            <person name="Oren A."/>
            <person name="Chaudhuri R.R."/>
            <person name="La Ragione R."/>
            <person name="Hildebrand F."/>
            <person name="Pallen M.J."/>
        </authorList>
    </citation>
    <scope>NUCLEOTIDE SEQUENCE</scope>
    <source>
        <strain evidence="1">CHK196-3914</strain>
    </source>
</reference>
<accession>A0A9D2K0Q1</accession>
<dbReference type="AlphaFoldDB" id="A0A9D2K0Q1"/>
<dbReference type="SUPFAM" id="SSF51430">
    <property type="entry name" value="NAD(P)-linked oxidoreductase"/>
    <property type="match status" value="1"/>
</dbReference>
<sequence length="69" mass="7999">MKYRELGNTGLQVSEIGKGCEGFSEDECRNTKRLFDEAERQGINYFDLYASDAAPVRQDVLSEYRLWKT</sequence>
<dbReference type="InterPro" id="IPR036812">
    <property type="entry name" value="NAD(P)_OxRdtase_dom_sf"/>
</dbReference>
<evidence type="ECO:0000313" key="1">
    <source>
        <dbReference type="EMBL" id="HIZ73657.1"/>
    </source>
</evidence>
<dbReference type="Gene3D" id="3.20.20.100">
    <property type="entry name" value="NADP-dependent oxidoreductase domain"/>
    <property type="match status" value="1"/>
</dbReference>
<dbReference type="Proteomes" id="UP000824116">
    <property type="component" value="Unassembled WGS sequence"/>
</dbReference>
<evidence type="ECO:0000313" key="2">
    <source>
        <dbReference type="Proteomes" id="UP000824116"/>
    </source>
</evidence>
<organism evidence="1 2">
    <name type="scientific">Candidatus Mediterraneibacter stercoravium</name>
    <dbReference type="NCBI Taxonomy" id="2838685"/>
    <lineage>
        <taxon>Bacteria</taxon>
        <taxon>Bacillati</taxon>
        <taxon>Bacillota</taxon>
        <taxon>Clostridia</taxon>
        <taxon>Lachnospirales</taxon>
        <taxon>Lachnospiraceae</taxon>
        <taxon>Mediterraneibacter</taxon>
    </lineage>
</organism>
<proteinExistence type="predicted"/>
<evidence type="ECO:0008006" key="3">
    <source>
        <dbReference type="Google" id="ProtNLM"/>
    </source>
</evidence>
<protein>
    <recommendedName>
        <fullName evidence="3">NADP-dependent oxidoreductase domain-containing protein</fullName>
    </recommendedName>
</protein>